<keyword evidence="3 5" id="KW-1133">Transmembrane helix</keyword>
<feature type="transmembrane region" description="Helical" evidence="5">
    <location>
        <begin position="169"/>
        <end position="194"/>
    </location>
</feature>
<comment type="caution">
    <text evidence="7">The sequence shown here is derived from an EMBL/GenBank/DDBJ whole genome shotgun (WGS) entry which is preliminary data.</text>
</comment>
<evidence type="ECO:0000256" key="4">
    <source>
        <dbReference type="ARBA" id="ARBA00023136"/>
    </source>
</evidence>
<dbReference type="Pfam" id="PF06271">
    <property type="entry name" value="RDD"/>
    <property type="match status" value="1"/>
</dbReference>
<dbReference type="AlphaFoldDB" id="A0A4R5TTP6"/>
<evidence type="ECO:0000256" key="3">
    <source>
        <dbReference type="ARBA" id="ARBA00022989"/>
    </source>
</evidence>
<gene>
    <name evidence="7" type="ORF">E2F46_08845</name>
</gene>
<feature type="transmembrane region" description="Helical" evidence="5">
    <location>
        <begin position="122"/>
        <end position="140"/>
    </location>
</feature>
<evidence type="ECO:0000256" key="2">
    <source>
        <dbReference type="ARBA" id="ARBA00022692"/>
    </source>
</evidence>
<feature type="transmembrane region" description="Helical" evidence="5">
    <location>
        <begin position="27"/>
        <end position="45"/>
    </location>
</feature>
<sequence length="198" mass="21442">MEAQQVSGGSVQADPDVRAWPRYFARMIDIFVFSFALIAIVVLYIELVHADVALVDRLLGVFEGVGGTVLSNVVSPVMAIVPVALLLACGQTPGKWLFGIRVRDREGRRIGFLAALRREAMIYVRGLGLGLPLVTLYTLATSFGDLKNEGTTHWDRALGLQVSHAPATWFWWVRATLGGALVLAMVLAGSLDVFGSMA</sequence>
<keyword evidence="8" id="KW-1185">Reference proteome</keyword>
<comment type="subcellular location">
    <subcellularLocation>
        <location evidence="1">Membrane</location>
        <topology evidence="1">Multi-pass membrane protein</topology>
    </subcellularLocation>
</comment>
<dbReference type="InterPro" id="IPR010432">
    <property type="entry name" value="RDD"/>
</dbReference>
<keyword evidence="4 5" id="KW-0472">Membrane</keyword>
<evidence type="ECO:0000256" key="5">
    <source>
        <dbReference type="SAM" id="Phobius"/>
    </source>
</evidence>
<feature type="domain" description="RDD" evidence="6">
    <location>
        <begin position="19"/>
        <end position="157"/>
    </location>
</feature>
<keyword evidence="2 5" id="KW-0812">Transmembrane</keyword>
<protein>
    <submittedName>
        <fullName evidence="7">RDD family protein</fullName>
    </submittedName>
</protein>
<dbReference type="Proteomes" id="UP000294796">
    <property type="component" value="Unassembled WGS sequence"/>
</dbReference>
<dbReference type="OrthoDB" id="198456at2"/>
<name>A0A4R5TTP6_9GAMM</name>
<organism evidence="7 8">
    <name type="scientific">Luteimonas aestuarii</name>
    <dbReference type="NCBI Taxonomy" id="453837"/>
    <lineage>
        <taxon>Bacteria</taxon>
        <taxon>Pseudomonadati</taxon>
        <taxon>Pseudomonadota</taxon>
        <taxon>Gammaproteobacteria</taxon>
        <taxon>Lysobacterales</taxon>
        <taxon>Lysobacteraceae</taxon>
        <taxon>Luteimonas</taxon>
    </lineage>
</organism>
<dbReference type="GO" id="GO:0016020">
    <property type="term" value="C:membrane"/>
    <property type="evidence" value="ECO:0007669"/>
    <property type="project" value="UniProtKB-SubCell"/>
</dbReference>
<proteinExistence type="predicted"/>
<evidence type="ECO:0000256" key="1">
    <source>
        <dbReference type="ARBA" id="ARBA00004141"/>
    </source>
</evidence>
<accession>A0A4R5TTP6</accession>
<dbReference type="RefSeq" id="WP_133321711.1">
    <property type="nucleotide sequence ID" value="NZ_SMTF01000005.1"/>
</dbReference>
<dbReference type="EMBL" id="SMTF01000005">
    <property type="protein sequence ID" value="TDK24379.1"/>
    <property type="molecule type" value="Genomic_DNA"/>
</dbReference>
<reference evidence="7 8" key="1">
    <citation type="submission" date="2019-03" db="EMBL/GenBank/DDBJ databases">
        <title>Luteimonas zhaokaii sp.nov., isolated from the rectal contents of Plateau pika in Yushu, Qinghai Province, China.</title>
        <authorList>
            <person name="Zhang G."/>
        </authorList>
    </citation>
    <scope>NUCLEOTIDE SEQUENCE [LARGE SCALE GENOMIC DNA]</scope>
    <source>
        <strain evidence="7 8">B9</strain>
    </source>
</reference>
<evidence type="ECO:0000313" key="7">
    <source>
        <dbReference type="EMBL" id="TDK24379.1"/>
    </source>
</evidence>
<evidence type="ECO:0000259" key="6">
    <source>
        <dbReference type="Pfam" id="PF06271"/>
    </source>
</evidence>
<evidence type="ECO:0000313" key="8">
    <source>
        <dbReference type="Proteomes" id="UP000294796"/>
    </source>
</evidence>